<evidence type="ECO:0000313" key="2">
    <source>
        <dbReference type="EMBL" id="CAJ1402753.1"/>
    </source>
</evidence>
<feature type="compositionally biased region" description="Polar residues" evidence="1">
    <location>
        <begin position="100"/>
        <end position="109"/>
    </location>
</feature>
<feature type="region of interest" description="Disordered" evidence="1">
    <location>
        <begin position="88"/>
        <end position="133"/>
    </location>
</feature>
<evidence type="ECO:0000256" key="1">
    <source>
        <dbReference type="SAM" id="MobiDB-lite"/>
    </source>
</evidence>
<evidence type="ECO:0000313" key="3">
    <source>
        <dbReference type="Proteomes" id="UP001178507"/>
    </source>
</evidence>
<proteinExistence type="predicted"/>
<dbReference type="AlphaFoldDB" id="A0AA36JAQ2"/>
<gene>
    <name evidence="2" type="ORF">EVOR1521_LOCUS25568</name>
</gene>
<sequence length="223" mass="24205">MRERIAENPVPFQVLSCVLIVMGLSFVGCGMHRRDPIPELWVERPSEGFCCWRDKPSPFYAGDPCACPREHRGDFPCPPEGCSEERVRAPGNGGLARQPTARNSATASWRSPPGVPATALRPRRHPRRRPKCRRASAAGATIRCRATGAKRATAPISTEATTTVLRTVALTLLAQGGSEVPARLLLMWRATAKVFRRLPPGARLGDSFAGAGNGSFGMPQEHE</sequence>
<dbReference type="EMBL" id="CAUJNA010003466">
    <property type="protein sequence ID" value="CAJ1402753.1"/>
    <property type="molecule type" value="Genomic_DNA"/>
</dbReference>
<feature type="compositionally biased region" description="Basic residues" evidence="1">
    <location>
        <begin position="121"/>
        <end position="133"/>
    </location>
</feature>
<dbReference type="Proteomes" id="UP001178507">
    <property type="component" value="Unassembled WGS sequence"/>
</dbReference>
<comment type="caution">
    <text evidence="2">The sequence shown here is derived from an EMBL/GenBank/DDBJ whole genome shotgun (WGS) entry which is preliminary data.</text>
</comment>
<keyword evidence="3" id="KW-1185">Reference proteome</keyword>
<name>A0AA36JAQ2_9DINO</name>
<protein>
    <submittedName>
        <fullName evidence="2">Uncharacterized protein</fullName>
    </submittedName>
</protein>
<dbReference type="PROSITE" id="PS51257">
    <property type="entry name" value="PROKAR_LIPOPROTEIN"/>
    <property type="match status" value="1"/>
</dbReference>
<reference evidence="2" key="1">
    <citation type="submission" date="2023-08" db="EMBL/GenBank/DDBJ databases">
        <authorList>
            <person name="Chen Y."/>
            <person name="Shah S."/>
            <person name="Dougan E. K."/>
            <person name="Thang M."/>
            <person name="Chan C."/>
        </authorList>
    </citation>
    <scope>NUCLEOTIDE SEQUENCE</scope>
</reference>
<organism evidence="2 3">
    <name type="scientific">Effrenium voratum</name>
    <dbReference type="NCBI Taxonomy" id="2562239"/>
    <lineage>
        <taxon>Eukaryota</taxon>
        <taxon>Sar</taxon>
        <taxon>Alveolata</taxon>
        <taxon>Dinophyceae</taxon>
        <taxon>Suessiales</taxon>
        <taxon>Symbiodiniaceae</taxon>
        <taxon>Effrenium</taxon>
    </lineage>
</organism>
<accession>A0AA36JAQ2</accession>